<feature type="compositionally biased region" description="Basic and acidic residues" evidence="1">
    <location>
        <begin position="38"/>
        <end position="53"/>
    </location>
</feature>
<comment type="caution">
    <text evidence="2">The sequence shown here is derived from an EMBL/GenBank/DDBJ whole genome shotgun (WGS) entry which is preliminary data.</text>
</comment>
<organism evidence="2 3">
    <name type="scientific">Halopelagius fulvigenes</name>
    <dbReference type="NCBI Taxonomy" id="1198324"/>
    <lineage>
        <taxon>Archaea</taxon>
        <taxon>Methanobacteriati</taxon>
        <taxon>Methanobacteriota</taxon>
        <taxon>Stenosarchaea group</taxon>
        <taxon>Halobacteria</taxon>
        <taxon>Halobacteriales</taxon>
        <taxon>Haloferacaceae</taxon>
    </lineage>
</organism>
<evidence type="ECO:0000313" key="2">
    <source>
        <dbReference type="EMBL" id="MFC6826567.1"/>
    </source>
</evidence>
<dbReference type="Proteomes" id="UP001596408">
    <property type="component" value="Unassembled WGS sequence"/>
</dbReference>
<dbReference type="InterPro" id="IPR058456">
    <property type="entry name" value="DUF8143"/>
</dbReference>
<keyword evidence="3" id="KW-1185">Reference proteome</keyword>
<gene>
    <name evidence="2" type="ORF">ACFQEV_16420</name>
</gene>
<reference evidence="2 3" key="1">
    <citation type="journal article" date="2019" name="Int. J. Syst. Evol. Microbiol.">
        <title>The Global Catalogue of Microorganisms (GCM) 10K type strain sequencing project: providing services to taxonomists for standard genome sequencing and annotation.</title>
        <authorList>
            <consortium name="The Broad Institute Genomics Platform"/>
            <consortium name="The Broad Institute Genome Sequencing Center for Infectious Disease"/>
            <person name="Wu L."/>
            <person name="Ma J."/>
        </authorList>
    </citation>
    <scope>NUCLEOTIDE SEQUENCE [LARGE SCALE GENOMIC DNA]</scope>
    <source>
        <strain evidence="2 3">YIM 94188</strain>
    </source>
</reference>
<proteinExistence type="predicted"/>
<sequence>MEGAGFALFAVLFALLSVAGTLALYSVIDAETSNPRVVDREEAESLAREEAERRARKLGRRDE</sequence>
<dbReference type="AlphaFoldDB" id="A0ABD5U192"/>
<dbReference type="Pfam" id="PF26467">
    <property type="entry name" value="DUF8143"/>
    <property type="match status" value="1"/>
</dbReference>
<feature type="region of interest" description="Disordered" evidence="1">
    <location>
        <begin position="38"/>
        <end position="63"/>
    </location>
</feature>
<protein>
    <submittedName>
        <fullName evidence="2">Uncharacterized protein</fullName>
    </submittedName>
</protein>
<dbReference type="EMBL" id="JBHSXH010000015">
    <property type="protein sequence ID" value="MFC6826567.1"/>
    <property type="molecule type" value="Genomic_DNA"/>
</dbReference>
<dbReference type="RefSeq" id="WP_379698374.1">
    <property type="nucleotide sequence ID" value="NZ_JBHSXH010000015.1"/>
</dbReference>
<accession>A0ABD5U192</accession>
<feature type="compositionally biased region" description="Basic residues" evidence="1">
    <location>
        <begin position="54"/>
        <end position="63"/>
    </location>
</feature>
<evidence type="ECO:0000313" key="3">
    <source>
        <dbReference type="Proteomes" id="UP001596408"/>
    </source>
</evidence>
<evidence type="ECO:0000256" key="1">
    <source>
        <dbReference type="SAM" id="MobiDB-lite"/>
    </source>
</evidence>
<name>A0ABD5U192_9EURY</name>